<evidence type="ECO:0000313" key="2">
    <source>
        <dbReference type="Proteomes" id="UP001060215"/>
    </source>
</evidence>
<protein>
    <submittedName>
        <fullName evidence="1">Uncharacterized protein</fullName>
    </submittedName>
</protein>
<reference evidence="1 2" key="1">
    <citation type="journal article" date="2022" name="Plant J.">
        <title>Chromosome-level genome of Camellia lanceoleosa provides a valuable resource for understanding genome evolution and self-incompatibility.</title>
        <authorList>
            <person name="Gong W."/>
            <person name="Xiao S."/>
            <person name="Wang L."/>
            <person name="Liao Z."/>
            <person name="Chang Y."/>
            <person name="Mo W."/>
            <person name="Hu G."/>
            <person name="Li W."/>
            <person name="Zhao G."/>
            <person name="Zhu H."/>
            <person name="Hu X."/>
            <person name="Ji K."/>
            <person name="Xiang X."/>
            <person name="Song Q."/>
            <person name="Yuan D."/>
            <person name="Jin S."/>
            <person name="Zhang L."/>
        </authorList>
    </citation>
    <scope>NUCLEOTIDE SEQUENCE [LARGE SCALE GENOMIC DNA]</scope>
    <source>
        <strain evidence="1">SQ_2022a</strain>
    </source>
</reference>
<comment type="caution">
    <text evidence="1">The sequence shown here is derived from an EMBL/GenBank/DDBJ whole genome shotgun (WGS) entry which is preliminary data.</text>
</comment>
<dbReference type="Proteomes" id="UP001060215">
    <property type="component" value="Chromosome 6"/>
</dbReference>
<sequence length="43" mass="5029">MFIAQEPQIPSRHDRRKVRVGSISFLILMRALRTMGPHSLRLI</sequence>
<dbReference type="EMBL" id="CM045763">
    <property type="protein sequence ID" value="KAI8023981.1"/>
    <property type="molecule type" value="Genomic_DNA"/>
</dbReference>
<proteinExistence type="predicted"/>
<accession>A0ACC0IIL7</accession>
<evidence type="ECO:0000313" key="1">
    <source>
        <dbReference type="EMBL" id="KAI8023981.1"/>
    </source>
</evidence>
<keyword evidence="2" id="KW-1185">Reference proteome</keyword>
<organism evidence="1 2">
    <name type="scientific">Camellia lanceoleosa</name>
    <dbReference type="NCBI Taxonomy" id="1840588"/>
    <lineage>
        <taxon>Eukaryota</taxon>
        <taxon>Viridiplantae</taxon>
        <taxon>Streptophyta</taxon>
        <taxon>Embryophyta</taxon>
        <taxon>Tracheophyta</taxon>
        <taxon>Spermatophyta</taxon>
        <taxon>Magnoliopsida</taxon>
        <taxon>eudicotyledons</taxon>
        <taxon>Gunneridae</taxon>
        <taxon>Pentapetalae</taxon>
        <taxon>asterids</taxon>
        <taxon>Ericales</taxon>
        <taxon>Theaceae</taxon>
        <taxon>Camellia</taxon>
    </lineage>
</organism>
<gene>
    <name evidence="1" type="ORF">LOK49_LG03G01421</name>
</gene>
<name>A0ACC0IIL7_9ERIC</name>